<feature type="binding site" evidence="2">
    <location>
        <position position="8"/>
    </location>
    <ligand>
        <name>Fe cation</name>
        <dbReference type="ChEBI" id="CHEBI:24875"/>
        <label>1</label>
    </ligand>
</feature>
<dbReference type="GO" id="GO:0046872">
    <property type="term" value="F:metal ion binding"/>
    <property type="evidence" value="ECO:0007669"/>
    <property type="project" value="UniProtKB-KW"/>
</dbReference>
<proteinExistence type="predicted"/>
<dbReference type="PIRSF" id="PIRSF004789">
    <property type="entry name" value="DR1281"/>
    <property type="match status" value="1"/>
</dbReference>
<dbReference type="PANTHER" id="PTHR36303">
    <property type="entry name" value="2',3'-CYCLIC-NUCLEOTIDE 2'-PHOSPHODIESTERASE"/>
    <property type="match status" value="1"/>
</dbReference>
<evidence type="ECO:0000313" key="3">
    <source>
        <dbReference type="EMBL" id="OGY29325.1"/>
    </source>
</evidence>
<comment type="caution">
    <text evidence="3">The sequence shown here is derived from an EMBL/GenBank/DDBJ whole genome shotgun (WGS) entry which is preliminary data.</text>
</comment>
<feature type="binding site" evidence="2">
    <location>
        <position position="178"/>
    </location>
    <ligand>
        <name>Fe cation</name>
        <dbReference type="ChEBI" id="CHEBI:24875"/>
        <label>2</label>
    </ligand>
</feature>
<feature type="binding site" evidence="2">
    <location>
        <position position="67"/>
    </location>
    <ligand>
        <name>Fe cation</name>
        <dbReference type="ChEBI" id="CHEBI:24875"/>
        <label>2</label>
    </ligand>
</feature>
<dbReference type="NCBIfam" id="TIGR00282">
    <property type="entry name" value="TIGR00282 family metallophosphoesterase"/>
    <property type="match status" value="1"/>
</dbReference>
<evidence type="ECO:0000313" key="4">
    <source>
        <dbReference type="Proteomes" id="UP000178068"/>
    </source>
</evidence>
<reference evidence="3 4" key="1">
    <citation type="journal article" date="2016" name="Nat. Commun.">
        <title>Thousands of microbial genomes shed light on interconnected biogeochemical processes in an aquifer system.</title>
        <authorList>
            <person name="Anantharaman K."/>
            <person name="Brown C.T."/>
            <person name="Hug L.A."/>
            <person name="Sharon I."/>
            <person name="Castelle C.J."/>
            <person name="Probst A.J."/>
            <person name="Thomas B.C."/>
            <person name="Singh A."/>
            <person name="Wilkins M.J."/>
            <person name="Karaoz U."/>
            <person name="Brodie E.L."/>
            <person name="Williams K.H."/>
            <person name="Hubbard S.S."/>
            <person name="Banfield J.F."/>
        </authorList>
    </citation>
    <scope>NUCLEOTIDE SEQUENCE [LARGE SCALE GENOMIC DNA]</scope>
</reference>
<dbReference type="GO" id="GO:0004113">
    <property type="term" value="F:2',3'-cyclic-nucleotide 3'-phosphodiesterase activity"/>
    <property type="evidence" value="ECO:0007669"/>
    <property type="project" value="TreeGrafter"/>
</dbReference>
<gene>
    <name evidence="3" type="ORF">A3F35_02240</name>
</gene>
<feature type="binding site" evidence="2">
    <location>
        <position position="40"/>
    </location>
    <ligand>
        <name>Fe cation</name>
        <dbReference type="ChEBI" id="CHEBI:24875"/>
        <label>1</label>
    </ligand>
</feature>
<keyword evidence="2" id="KW-0479">Metal-binding</keyword>
<feature type="active site" description="Proton donor" evidence="1">
    <location>
        <position position="68"/>
    </location>
</feature>
<name>A0A1G1WNL2_9BACT</name>
<dbReference type="Proteomes" id="UP000178068">
    <property type="component" value="Unassembled WGS sequence"/>
</dbReference>
<dbReference type="Pfam" id="PF13277">
    <property type="entry name" value="YmdB"/>
    <property type="match status" value="1"/>
</dbReference>
<dbReference type="AlphaFoldDB" id="A0A1G1WNL2"/>
<dbReference type="STRING" id="1802603.A3F35_02240"/>
<feature type="binding site" evidence="2">
    <location>
        <position position="180"/>
    </location>
    <ligand>
        <name>Fe cation</name>
        <dbReference type="ChEBI" id="CHEBI:24875"/>
        <label>1</label>
    </ligand>
</feature>
<dbReference type="Gene3D" id="3.60.21.10">
    <property type="match status" value="1"/>
</dbReference>
<dbReference type="PANTHER" id="PTHR36303:SF1">
    <property type="entry name" value="2',3'-CYCLIC-NUCLEOTIDE 2'-PHOSPHODIESTERASE"/>
    <property type="match status" value="1"/>
</dbReference>
<dbReference type="SUPFAM" id="SSF56300">
    <property type="entry name" value="Metallo-dependent phosphatases"/>
    <property type="match status" value="1"/>
</dbReference>
<evidence type="ECO:0000256" key="1">
    <source>
        <dbReference type="PIRSR" id="PIRSR004789-50"/>
    </source>
</evidence>
<organism evidence="3 4">
    <name type="scientific">Candidatus Woykebacteria bacterium RIFCSPHIGHO2_12_FULL_45_10</name>
    <dbReference type="NCBI Taxonomy" id="1802603"/>
    <lineage>
        <taxon>Bacteria</taxon>
        <taxon>Candidatus Woykeibacteriota</taxon>
    </lineage>
</organism>
<feature type="binding site" evidence="2">
    <location>
        <position position="153"/>
    </location>
    <ligand>
        <name>Fe cation</name>
        <dbReference type="ChEBI" id="CHEBI:24875"/>
        <label>2</label>
    </ligand>
</feature>
<protein>
    <submittedName>
        <fullName evidence="3">Metallophosphoesterase</fullName>
    </submittedName>
</protein>
<feature type="binding site" evidence="2">
    <location>
        <position position="39"/>
    </location>
    <ligand>
        <name>Fe cation</name>
        <dbReference type="ChEBI" id="CHEBI:24875"/>
        <label>1</label>
    </ligand>
</feature>
<accession>A0A1G1WNL2</accession>
<dbReference type="EMBL" id="MHCZ01000036">
    <property type="protein sequence ID" value="OGY29325.1"/>
    <property type="molecule type" value="Genomic_DNA"/>
</dbReference>
<feature type="binding site" evidence="2">
    <location>
        <position position="39"/>
    </location>
    <ligand>
        <name>Fe cation</name>
        <dbReference type="ChEBI" id="CHEBI:24875"/>
        <label>2</label>
    </ligand>
</feature>
<evidence type="ECO:0000256" key="2">
    <source>
        <dbReference type="PIRSR" id="PIRSR004789-51"/>
    </source>
</evidence>
<dbReference type="InterPro" id="IPR005235">
    <property type="entry name" value="YmdB-like"/>
</dbReference>
<dbReference type="InterPro" id="IPR029052">
    <property type="entry name" value="Metallo-depent_PP-like"/>
</dbReference>
<sequence>MKILFIGDVVAKKGRTVVGEVLPDLIKKEKIDLVVANIENLSHGKGATKDSVDELRVAGANLFTSGNHIWFKQEFVEELNNDPTILRPANYPSDNPGFGFTYANVGKEKVLLINLIGRQWIDEPVDEPYRTVDQLLLDQVEKEKPKIILVDFHAEATSEKNALAWFLDGRVTAVVGTHTHIPTADAWILPKGTAFVTDIGMSGALHSVLGVDPAIIIKKQKDTAPAKFEWVETGPKVFRSVLIETDKKGLAKSIIRIDKLVE</sequence>